<comment type="caution">
    <text evidence="7">The sequence shown here is derived from an EMBL/GenBank/DDBJ whole genome shotgun (WGS) entry which is preliminary data.</text>
</comment>
<feature type="transmembrane region" description="Helical" evidence="6">
    <location>
        <begin position="177"/>
        <end position="199"/>
    </location>
</feature>
<dbReference type="InterPro" id="IPR001851">
    <property type="entry name" value="ABC_transp_permease"/>
</dbReference>
<feature type="transmembrane region" description="Helical" evidence="6">
    <location>
        <begin position="269"/>
        <end position="298"/>
    </location>
</feature>
<feature type="transmembrane region" description="Helical" evidence="6">
    <location>
        <begin position="310"/>
        <end position="329"/>
    </location>
</feature>
<comment type="subcellular location">
    <subcellularLocation>
        <location evidence="1">Cell membrane</location>
        <topology evidence="1">Multi-pass membrane protein</topology>
    </subcellularLocation>
</comment>
<feature type="transmembrane region" description="Helical" evidence="6">
    <location>
        <begin position="62"/>
        <end position="81"/>
    </location>
</feature>
<dbReference type="EMBL" id="PKJC01000041">
    <property type="protein sequence ID" value="PKZ62848.1"/>
    <property type="molecule type" value="Genomic_DNA"/>
</dbReference>
<dbReference type="RefSeq" id="WP_101823037.1">
    <property type="nucleotide sequence ID" value="NZ_PKJC01000041.1"/>
</dbReference>
<evidence type="ECO:0000256" key="4">
    <source>
        <dbReference type="ARBA" id="ARBA00022989"/>
    </source>
</evidence>
<dbReference type="GO" id="GO:0005886">
    <property type="term" value="C:plasma membrane"/>
    <property type="evidence" value="ECO:0007669"/>
    <property type="project" value="UniProtKB-SubCell"/>
</dbReference>
<dbReference type="PANTHER" id="PTHR32196:SF72">
    <property type="entry name" value="RIBOSE IMPORT PERMEASE PROTEIN RBSC"/>
    <property type="match status" value="1"/>
</dbReference>
<sequence length="334" mass="34064">MSTTQTASASATAERLPDRWRDPGRWRDRLTQSALAIGLLLLVAYYALNAPAFLDTGNLRNILVQAAIPVVVAVPLGLLVLAGHFDLSVGSGLAVAAVVAGLAMQEWGLSLLGGLVVAIAVGLVIGAVNGVLCAVVGLSSLIVTLGGLAGYRGLAQVISPDPVYGFSESVVAYGNGAFLGVPYLVITAGAVIALGWWVLEVTSLGKHIRAVGVSPEAAYLSGVRTKRIVFGLFAATGALVGVAAMMSVARLDSAPATTIGSHLELDVLTAVLLGGIMFGTGYGKISGVVLGVLFLTVLQNGLTLMNVPPAWAVTAKGVVLVAAAGLQWMSSRKK</sequence>
<dbReference type="Proteomes" id="UP000234662">
    <property type="component" value="Unassembled WGS sequence"/>
</dbReference>
<gene>
    <name evidence="7" type="ORF">CYJ73_24800</name>
</gene>
<proteinExistence type="predicted"/>
<keyword evidence="3 6" id="KW-0812">Transmembrane</keyword>
<evidence type="ECO:0000256" key="2">
    <source>
        <dbReference type="ARBA" id="ARBA00022475"/>
    </source>
</evidence>
<evidence type="ECO:0000256" key="5">
    <source>
        <dbReference type="ARBA" id="ARBA00023136"/>
    </source>
</evidence>
<dbReference type="CDD" id="cd06579">
    <property type="entry name" value="TM_PBP1_transp_AraH_like"/>
    <property type="match status" value="1"/>
</dbReference>
<name>A0A2I1R154_9ACTN</name>
<feature type="transmembrane region" description="Helical" evidence="6">
    <location>
        <begin position="228"/>
        <end position="249"/>
    </location>
</feature>
<evidence type="ECO:0000256" key="1">
    <source>
        <dbReference type="ARBA" id="ARBA00004651"/>
    </source>
</evidence>
<evidence type="ECO:0000256" key="3">
    <source>
        <dbReference type="ARBA" id="ARBA00022692"/>
    </source>
</evidence>
<keyword evidence="4 6" id="KW-1133">Transmembrane helix</keyword>
<organism evidence="7 8">
    <name type="scientific">Gordonia terrae</name>
    <dbReference type="NCBI Taxonomy" id="2055"/>
    <lineage>
        <taxon>Bacteria</taxon>
        <taxon>Bacillati</taxon>
        <taxon>Actinomycetota</taxon>
        <taxon>Actinomycetes</taxon>
        <taxon>Mycobacteriales</taxon>
        <taxon>Gordoniaceae</taxon>
        <taxon>Gordonia</taxon>
    </lineage>
</organism>
<reference evidence="7 8" key="1">
    <citation type="submission" date="2017-12" db="EMBL/GenBank/DDBJ databases">
        <title>Phylogenetic diversity of female urinary microbiome.</title>
        <authorList>
            <person name="Thomas-White K."/>
            <person name="Wolfe A.J."/>
        </authorList>
    </citation>
    <scope>NUCLEOTIDE SEQUENCE [LARGE SCALE GENOMIC DNA]</scope>
    <source>
        <strain evidence="7 8">UMB0777</strain>
    </source>
</reference>
<evidence type="ECO:0000256" key="6">
    <source>
        <dbReference type="SAM" id="Phobius"/>
    </source>
</evidence>
<evidence type="ECO:0000313" key="8">
    <source>
        <dbReference type="Proteomes" id="UP000234662"/>
    </source>
</evidence>
<evidence type="ECO:0000313" key="7">
    <source>
        <dbReference type="EMBL" id="PKZ62848.1"/>
    </source>
</evidence>
<dbReference type="PANTHER" id="PTHR32196">
    <property type="entry name" value="ABC TRANSPORTER PERMEASE PROTEIN YPHD-RELATED-RELATED"/>
    <property type="match status" value="1"/>
</dbReference>
<keyword evidence="2" id="KW-1003">Cell membrane</keyword>
<protein>
    <submittedName>
        <fullName evidence="7">ABC transporter permease</fullName>
    </submittedName>
</protein>
<dbReference type="AlphaFoldDB" id="A0A2I1R154"/>
<dbReference type="Pfam" id="PF02653">
    <property type="entry name" value="BPD_transp_2"/>
    <property type="match status" value="1"/>
</dbReference>
<dbReference type="GO" id="GO:0022857">
    <property type="term" value="F:transmembrane transporter activity"/>
    <property type="evidence" value="ECO:0007669"/>
    <property type="project" value="InterPro"/>
</dbReference>
<feature type="transmembrane region" description="Helical" evidence="6">
    <location>
        <begin position="30"/>
        <end position="50"/>
    </location>
</feature>
<keyword evidence="5 6" id="KW-0472">Membrane</keyword>
<accession>A0A2I1R154</accession>
<feature type="transmembrane region" description="Helical" evidence="6">
    <location>
        <begin position="111"/>
        <end position="138"/>
    </location>
</feature>